<feature type="compositionally biased region" description="Basic and acidic residues" evidence="4">
    <location>
        <begin position="1199"/>
        <end position="1275"/>
    </location>
</feature>
<feature type="compositionally biased region" description="Low complexity" evidence="4">
    <location>
        <begin position="919"/>
        <end position="931"/>
    </location>
</feature>
<feature type="compositionally biased region" description="Basic and acidic residues" evidence="4">
    <location>
        <begin position="1662"/>
        <end position="1672"/>
    </location>
</feature>
<evidence type="ECO:0000313" key="6">
    <source>
        <dbReference type="EMBL" id="KAL3680345.1"/>
    </source>
</evidence>
<proteinExistence type="predicted"/>
<dbReference type="SUPFAM" id="SSF57903">
    <property type="entry name" value="FYVE/PHD zinc finger"/>
    <property type="match status" value="1"/>
</dbReference>
<dbReference type="PANTHER" id="PTHR34536">
    <property type="entry name" value="DENTIN SIALOPHOSPHOPROTEIN-LIKE PROTEIN"/>
    <property type="match status" value="1"/>
</dbReference>
<protein>
    <recommendedName>
        <fullName evidence="5">Zinc finger PHD-type domain-containing protein</fullName>
    </recommendedName>
</protein>
<feature type="compositionally biased region" description="Pro residues" evidence="4">
    <location>
        <begin position="1680"/>
        <end position="1694"/>
    </location>
</feature>
<dbReference type="SMART" id="SM00249">
    <property type="entry name" value="PHD"/>
    <property type="match status" value="1"/>
</dbReference>
<dbReference type="GO" id="GO:0008270">
    <property type="term" value="F:zinc ion binding"/>
    <property type="evidence" value="ECO:0007669"/>
    <property type="project" value="UniProtKB-KW"/>
</dbReference>
<feature type="compositionally biased region" description="Basic residues" evidence="4">
    <location>
        <begin position="1604"/>
        <end position="1634"/>
    </location>
</feature>
<organism evidence="6 7">
    <name type="scientific">Riccia sorocarpa</name>
    <dbReference type="NCBI Taxonomy" id="122646"/>
    <lineage>
        <taxon>Eukaryota</taxon>
        <taxon>Viridiplantae</taxon>
        <taxon>Streptophyta</taxon>
        <taxon>Embryophyta</taxon>
        <taxon>Marchantiophyta</taxon>
        <taxon>Marchantiopsida</taxon>
        <taxon>Marchantiidae</taxon>
        <taxon>Marchantiales</taxon>
        <taxon>Ricciaceae</taxon>
        <taxon>Riccia</taxon>
    </lineage>
</organism>
<evidence type="ECO:0000313" key="7">
    <source>
        <dbReference type="Proteomes" id="UP001633002"/>
    </source>
</evidence>
<feature type="compositionally biased region" description="Polar residues" evidence="4">
    <location>
        <begin position="684"/>
        <end position="694"/>
    </location>
</feature>
<feature type="domain" description="Zinc finger PHD-type" evidence="5">
    <location>
        <begin position="216"/>
        <end position="261"/>
    </location>
</feature>
<feature type="compositionally biased region" description="Polar residues" evidence="4">
    <location>
        <begin position="524"/>
        <end position="534"/>
    </location>
</feature>
<feature type="compositionally biased region" description="Pro residues" evidence="4">
    <location>
        <begin position="498"/>
        <end position="510"/>
    </location>
</feature>
<dbReference type="PANTHER" id="PTHR34536:SF6">
    <property type="entry name" value="DENTIN SIALOPHOSPHOPROTEIN-LIKE PROTEIN"/>
    <property type="match status" value="1"/>
</dbReference>
<evidence type="ECO:0000256" key="1">
    <source>
        <dbReference type="ARBA" id="ARBA00022723"/>
    </source>
</evidence>
<name>A0ABD3GQH4_9MARC</name>
<feature type="compositionally biased region" description="Basic and acidic residues" evidence="4">
    <location>
        <begin position="429"/>
        <end position="457"/>
    </location>
</feature>
<reference evidence="6 7" key="1">
    <citation type="submission" date="2024-09" db="EMBL/GenBank/DDBJ databases">
        <title>Chromosome-scale assembly of Riccia sorocarpa.</title>
        <authorList>
            <person name="Paukszto L."/>
        </authorList>
    </citation>
    <scope>NUCLEOTIDE SEQUENCE [LARGE SCALE GENOMIC DNA]</scope>
    <source>
        <strain evidence="6">LP-2024</strain>
        <tissue evidence="6">Aerial parts of the thallus</tissue>
    </source>
</reference>
<feature type="region of interest" description="Disordered" evidence="4">
    <location>
        <begin position="493"/>
        <end position="966"/>
    </location>
</feature>
<feature type="compositionally biased region" description="Low complexity" evidence="4">
    <location>
        <begin position="377"/>
        <end position="399"/>
    </location>
</feature>
<feature type="compositionally biased region" description="Basic and acidic residues" evidence="4">
    <location>
        <begin position="1705"/>
        <end position="1729"/>
    </location>
</feature>
<evidence type="ECO:0000256" key="2">
    <source>
        <dbReference type="ARBA" id="ARBA00022771"/>
    </source>
</evidence>
<feature type="compositionally biased region" description="Polar residues" evidence="4">
    <location>
        <begin position="1024"/>
        <end position="1048"/>
    </location>
</feature>
<comment type="caution">
    <text evidence="6">The sequence shown here is derived from an EMBL/GenBank/DDBJ whole genome shotgun (WGS) entry which is preliminary data.</text>
</comment>
<feature type="compositionally biased region" description="Basic and acidic residues" evidence="4">
    <location>
        <begin position="1587"/>
        <end position="1603"/>
    </location>
</feature>
<keyword evidence="1" id="KW-0479">Metal-binding</keyword>
<feature type="compositionally biased region" description="Low complexity" evidence="4">
    <location>
        <begin position="1406"/>
        <end position="1417"/>
    </location>
</feature>
<evidence type="ECO:0000256" key="4">
    <source>
        <dbReference type="SAM" id="MobiDB-lite"/>
    </source>
</evidence>
<dbReference type="Pfam" id="PF20826">
    <property type="entry name" value="PHD_5"/>
    <property type="match status" value="1"/>
</dbReference>
<feature type="compositionally biased region" description="Basic and acidic residues" evidence="4">
    <location>
        <begin position="1068"/>
        <end position="1082"/>
    </location>
</feature>
<feature type="region of interest" description="Disordered" evidence="4">
    <location>
        <begin position="1462"/>
        <end position="1484"/>
    </location>
</feature>
<feature type="compositionally biased region" description="Basic and acidic residues" evidence="4">
    <location>
        <begin position="1338"/>
        <end position="1366"/>
    </location>
</feature>
<evidence type="ECO:0000259" key="5">
    <source>
        <dbReference type="SMART" id="SM00249"/>
    </source>
</evidence>
<feature type="compositionally biased region" description="Basic and acidic residues" evidence="4">
    <location>
        <begin position="1826"/>
        <end position="1880"/>
    </location>
</feature>
<feature type="region of interest" description="Disordered" evidence="4">
    <location>
        <begin position="1018"/>
        <end position="1428"/>
    </location>
</feature>
<keyword evidence="3" id="KW-0862">Zinc</keyword>
<feature type="compositionally biased region" description="Polar residues" evidence="4">
    <location>
        <begin position="591"/>
        <end position="605"/>
    </location>
</feature>
<feature type="region of interest" description="Disordered" evidence="4">
    <location>
        <begin position="373"/>
        <end position="459"/>
    </location>
</feature>
<accession>A0ABD3GQH4</accession>
<feature type="region of interest" description="Disordered" evidence="4">
    <location>
        <begin position="1549"/>
        <end position="1904"/>
    </location>
</feature>
<dbReference type="Gene3D" id="3.30.40.10">
    <property type="entry name" value="Zinc/RING finger domain, C3HC4 (zinc finger)"/>
    <property type="match status" value="1"/>
</dbReference>
<feature type="compositionally biased region" description="Basic and acidic residues" evidence="4">
    <location>
        <begin position="1109"/>
        <end position="1157"/>
    </location>
</feature>
<gene>
    <name evidence="6" type="ORF">R1sor_023301</name>
</gene>
<dbReference type="EMBL" id="JBJQOH010000007">
    <property type="protein sequence ID" value="KAL3680345.1"/>
    <property type="molecule type" value="Genomic_DNA"/>
</dbReference>
<dbReference type="InterPro" id="IPR001965">
    <property type="entry name" value="Znf_PHD"/>
</dbReference>
<sequence length="1904" mass="204638">MISVKRLCDSTANQCFSVESRLPDGKLQCITRSLKFKCNARGFDDADARAKALRFAITTDTLVQFRAFIFSEQDATAGTPGRLEGSVSSGSARVDAFLSLGSSPEGGKRRGIRSYVCLRQNRLTGLRFVVAMSRLENGRLRAVSFQDHSLAGAGTPEEALNKAVRFLRGVAFDSWRKQNMNDLMSRNHRDTFGHRRERALKHVSAFVEIETGEKVDCACGKNRSRGLMVACERCGAWEHAECQGFRSNKQIPADYICSACMRAEREDVVVIRLDEQGECANLQLEDLWTDVKPKEREVDESVCCICGCEDNQEFEMMVHPTTEHVCGDGATFAHPACISAAQNASNKNWAKHIARLGLCQICGDRLVKSPKEELHTSSAVSSVKNSSDSISPNTSSQARSSRRAAKTEQASRKRLRSALTNGGVAAKVELPEREKRAVKSVEEESDAHPSRSGDKADSAGIEISKVASTVLGRRFSDATVSVPIKKRKFQMLEVARSPSPPPRSPSPPPMMETVPTEREASAVTGLNSKSNVGHSSEDAEMVDGGSLETEAVTSPVVHKSGVGDSRDSGPAIMEKNLSNSEADRNDLMTRHPNNSSGNDTSPLSRSRQKEDHAACKESVKFGEKSRPSENGRVQQDPPESPHGQQSSILDNVHQEELLGARGGVAMVTEGEEKSKGPLVDVSKGINQEGISSGTHEPVRVNLSEKSHTSAVDTEMRELDERHVGTSRSSDLATVGPIRAASVRDPDCCSGPSRCEKDVSLDQERRGGQSSDVDLKDLARSSSASQGPSRDARLHWDLNMDMEEWERPPEEDTGTFAGVGLALAVPLTSSTDTDLGADQKVGTSNPKREAPPTPADSARVIASTVYKDKGIPPMEGSHTDCDGDSSSSDAGDAGTKPLEDSGGMESVVSTAPADVPAANVQEQQDVVVAVEQPLPGDSAETGNEESAKHSLPKSTAEESIKQYPGAEVNVGGELKSGADMLVDKIPPPEGQCSASTNAVEVSGKLSSDADFLGKFAASKVKGSTDESLQATERSKTLDGTANYDSNVLSADNYDFVEYDASDEEDDEPEERHSVGKPVPENKAEGLPTAELAQPGSPREWNEAPVEEMEAEHVDYDDSGDSRAGEEFASEADERADGEWRGNADAREPHKEDKLETGERNPVPAPDHFDAKVKGEVGSVSDGKNNLRADAPNDPSTVAELAKDEDMKDTAEDLRGERREPEIVMAKDRHAEEKIDKDSPELKTVERVENPLGKEEKRSHEDRDPSSSAARRGDGQNRAKSSGWDQLPEGFDNPDDALRAAKGNPVVRTGRGSPWGGSNGRGSSISPRGAPVSTRFGRGLRSDSISDRARSDDSWTREDHQHGIRGDDTVDVSPRLASPRELGRGRTHGRGGSPVVRARGRIEPWMDSPSGGPTSPWGPNRHPSPPGRYNDGVGFGPRGPANAAAVAAAKVESSGFVVAPDGTVTKAGSSSRGPPRPFQTGGRNGRGVMFNMGRGGPGMGMGVGMNLGGLRVNMGMGRGMSMGPGMAMNMGIGMGIGMGVGPGLGLGLPGRGGPGGRGMDVRYGGPYAGRGSGGSPLVEPSSSSRRGRSHEDYPDGWSRREERSVSPRKRRSLSRRSRSRSHSRSRSRTRSPRARSPRPTNSSGSGGGAGDKNLRKRSHSPVAHKPELKGERAESPPARRSVPPPPKLPLPPPPPRSQRSPPAGLKRLSDSKREGDRARSRDRERERERPAARARTPPRRTSPHVVHGSALMDERDRQLLAGIRQVSPAGGRHRPTENSGAVAAPAVANRDSPPDASPPATTGRVGDGNSEGRRQSGDEGAESRAQVPKREEAVSKLEQRSSKDNSRAERDRSGRRDGGRDRDEERRDVSKISYSSRDRDGRGSSSMRYNREGDDDVAPRRRRPSP</sequence>
<keyword evidence="2" id="KW-0863">Zinc-finger</keyword>
<feature type="compositionally biased region" description="Low complexity" evidence="4">
    <location>
        <begin position="883"/>
        <end position="893"/>
    </location>
</feature>
<dbReference type="InterPro" id="IPR013083">
    <property type="entry name" value="Znf_RING/FYVE/PHD"/>
</dbReference>
<dbReference type="Proteomes" id="UP001633002">
    <property type="component" value="Unassembled WGS sequence"/>
</dbReference>
<feature type="compositionally biased region" description="Basic and acidic residues" evidence="4">
    <location>
        <begin position="607"/>
        <end position="629"/>
    </location>
</feature>
<feature type="compositionally biased region" description="Basic and acidic residues" evidence="4">
    <location>
        <begin position="696"/>
        <end position="723"/>
    </location>
</feature>
<feature type="compositionally biased region" description="Acidic residues" evidence="4">
    <location>
        <begin position="1053"/>
        <end position="1067"/>
    </location>
</feature>
<dbReference type="InterPro" id="IPR011011">
    <property type="entry name" value="Znf_FYVE_PHD"/>
</dbReference>
<keyword evidence="7" id="KW-1185">Reference proteome</keyword>
<evidence type="ECO:0000256" key="3">
    <source>
        <dbReference type="ARBA" id="ARBA00022833"/>
    </source>
</evidence>
<feature type="compositionally biased region" description="Basic and acidic residues" evidence="4">
    <location>
        <begin position="753"/>
        <end position="778"/>
    </location>
</feature>